<sequence length="129" mass="13647">MKTSRNSRTIAERTSPTHIPLILVRPAPVRVVRGGVAGRSPGTATVVSASGAADGTTDAVSLSSDDPVPFVRTCSSLMTSPHTLRARAARLREVSRSADRFARIPGSPVQAHPQRAGRRIGRWATPSQS</sequence>
<accession>A0ABP8XP70</accession>
<organism evidence="2 3">
    <name type="scientific">Pseudonocardia yuanmonensis</name>
    <dbReference type="NCBI Taxonomy" id="1095914"/>
    <lineage>
        <taxon>Bacteria</taxon>
        <taxon>Bacillati</taxon>
        <taxon>Actinomycetota</taxon>
        <taxon>Actinomycetes</taxon>
        <taxon>Pseudonocardiales</taxon>
        <taxon>Pseudonocardiaceae</taxon>
        <taxon>Pseudonocardia</taxon>
    </lineage>
</organism>
<keyword evidence="3" id="KW-1185">Reference proteome</keyword>
<name>A0ABP8XP70_9PSEU</name>
<reference evidence="3" key="1">
    <citation type="journal article" date="2019" name="Int. J. Syst. Evol. Microbiol.">
        <title>The Global Catalogue of Microorganisms (GCM) 10K type strain sequencing project: providing services to taxonomists for standard genome sequencing and annotation.</title>
        <authorList>
            <consortium name="The Broad Institute Genomics Platform"/>
            <consortium name="The Broad Institute Genome Sequencing Center for Infectious Disease"/>
            <person name="Wu L."/>
            <person name="Ma J."/>
        </authorList>
    </citation>
    <scope>NUCLEOTIDE SEQUENCE [LARGE SCALE GENOMIC DNA]</scope>
    <source>
        <strain evidence="3">JCM 18055</strain>
    </source>
</reference>
<evidence type="ECO:0000313" key="3">
    <source>
        <dbReference type="Proteomes" id="UP001500325"/>
    </source>
</evidence>
<dbReference type="Proteomes" id="UP001500325">
    <property type="component" value="Unassembled WGS sequence"/>
</dbReference>
<evidence type="ECO:0000313" key="2">
    <source>
        <dbReference type="EMBL" id="GAA4710827.1"/>
    </source>
</evidence>
<feature type="region of interest" description="Disordered" evidence="1">
    <location>
        <begin position="105"/>
        <end position="129"/>
    </location>
</feature>
<proteinExistence type="predicted"/>
<comment type="caution">
    <text evidence="2">The sequence shown here is derived from an EMBL/GenBank/DDBJ whole genome shotgun (WGS) entry which is preliminary data.</text>
</comment>
<dbReference type="EMBL" id="BAABIC010000030">
    <property type="protein sequence ID" value="GAA4710827.1"/>
    <property type="molecule type" value="Genomic_DNA"/>
</dbReference>
<gene>
    <name evidence="2" type="ORF">GCM10023215_61010</name>
</gene>
<protein>
    <submittedName>
        <fullName evidence="2">Uncharacterized protein</fullName>
    </submittedName>
</protein>
<evidence type="ECO:0000256" key="1">
    <source>
        <dbReference type="SAM" id="MobiDB-lite"/>
    </source>
</evidence>